<dbReference type="AlphaFoldDB" id="A0AAN6WUC0"/>
<reference evidence="1" key="2">
    <citation type="submission" date="2023-05" db="EMBL/GenBank/DDBJ databases">
        <authorList>
            <consortium name="Lawrence Berkeley National Laboratory"/>
            <person name="Steindorff A."/>
            <person name="Hensen N."/>
            <person name="Bonometti L."/>
            <person name="Westerberg I."/>
            <person name="Brannstrom I.O."/>
            <person name="Guillou S."/>
            <person name="Cros-Aarteil S."/>
            <person name="Calhoun S."/>
            <person name="Haridas S."/>
            <person name="Kuo A."/>
            <person name="Mondo S."/>
            <person name="Pangilinan J."/>
            <person name="Riley R."/>
            <person name="Labutti K."/>
            <person name="Andreopoulos B."/>
            <person name="Lipzen A."/>
            <person name="Chen C."/>
            <person name="Yanf M."/>
            <person name="Daum C."/>
            <person name="Ng V."/>
            <person name="Clum A."/>
            <person name="Ohm R."/>
            <person name="Martin F."/>
            <person name="Silar P."/>
            <person name="Natvig D."/>
            <person name="Lalanne C."/>
            <person name="Gautier V."/>
            <person name="Ament-Velasquez S.L."/>
            <person name="Kruys A."/>
            <person name="Hutchinson M.I."/>
            <person name="Powell A.J."/>
            <person name="Barry K."/>
            <person name="Miller A.N."/>
            <person name="Grigoriev I.V."/>
            <person name="Debuchy R."/>
            <person name="Gladieux P."/>
            <person name="Thoren M.H."/>
            <person name="Johannesson H."/>
        </authorList>
    </citation>
    <scope>NUCLEOTIDE SEQUENCE</scope>
    <source>
        <strain evidence="1">PSN309</strain>
    </source>
</reference>
<reference evidence="1" key="1">
    <citation type="journal article" date="2023" name="Mol. Phylogenet. Evol.">
        <title>Genome-scale phylogeny and comparative genomics of the fungal order Sordariales.</title>
        <authorList>
            <person name="Hensen N."/>
            <person name="Bonometti L."/>
            <person name="Westerberg I."/>
            <person name="Brannstrom I.O."/>
            <person name="Guillou S."/>
            <person name="Cros-Aarteil S."/>
            <person name="Calhoun S."/>
            <person name="Haridas S."/>
            <person name="Kuo A."/>
            <person name="Mondo S."/>
            <person name="Pangilinan J."/>
            <person name="Riley R."/>
            <person name="LaButti K."/>
            <person name="Andreopoulos B."/>
            <person name="Lipzen A."/>
            <person name="Chen C."/>
            <person name="Yan M."/>
            <person name="Daum C."/>
            <person name="Ng V."/>
            <person name="Clum A."/>
            <person name="Steindorff A."/>
            <person name="Ohm R.A."/>
            <person name="Martin F."/>
            <person name="Silar P."/>
            <person name="Natvig D.O."/>
            <person name="Lalanne C."/>
            <person name="Gautier V."/>
            <person name="Ament-Velasquez S.L."/>
            <person name="Kruys A."/>
            <person name="Hutchinson M.I."/>
            <person name="Powell A.J."/>
            <person name="Barry K."/>
            <person name="Miller A.N."/>
            <person name="Grigoriev I.V."/>
            <person name="Debuchy R."/>
            <person name="Gladieux P."/>
            <person name="Hiltunen Thoren M."/>
            <person name="Johannesson H."/>
        </authorList>
    </citation>
    <scope>NUCLEOTIDE SEQUENCE</scope>
    <source>
        <strain evidence="1">PSN309</strain>
    </source>
</reference>
<name>A0AAN6WUC0_9PEZI</name>
<comment type="caution">
    <text evidence="1">The sequence shown here is derived from an EMBL/GenBank/DDBJ whole genome shotgun (WGS) entry which is preliminary data.</text>
</comment>
<keyword evidence="2" id="KW-1185">Reference proteome</keyword>
<sequence length="199" mass="23206">RELVYRYRGVIEDKCEESSRLKVENDHLKSQLVSQDNSSAWTRNFLPSLRRENANPFEDEKVQDAFRNIKARYENLLSELKSENCTLQQLNMQQQSEIQTQRSNFARELEAITSKNGNRLRKVSDTDIQAKWKSLGFLIRQFVQAYFPESLDQPTSALVGSCGPHPCISDAMRHQLQSYMLCPVLLESWVWHILSFCVF</sequence>
<proteinExistence type="predicted"/>
<feature type="non-terminal residue" evidence="1">
    <location>
        <position position="1"/>
    </location>
</feature>
<dbReference type="Proteomes" id="UP001302126">
    <property type="component" value="Unassembled WGS sequence"/>
</dbReference>
<protein>
    <submittedName>
        <fullName evidence="1">Uncharacterized protein</fullName>
    </submittedName>
</protein>
<accession>A0AAN6WUC0</accession>
<dbReference type="EMBL" id="MU864390">
    <property type="protein sequence ID" value="KAK4188309.1"/>
    <property type="molecule type" value="Genomic_DNA"/>
</dbReference>
<evidence type="ECO:0000313" key="2">
    <source>
        <dbReference type="Proteomes" id="UP001302126"/>
    </source>
</evidence>
<evidence type="ECO:0000313" key="1">
    <source>
        <dbReference type="EMBL" id="KAK4188309.1"/>
    </source>
</evidence>
<organism evidence="1 2">
    <name type="scientific">Podospora australis</name>
    <dbReference type="NCBI Taxonomy" id="1536484"/>
    <lineage>
        <taxon>Eukaryota</taxon>
        <taxon>Fungi</taxon>
        <taxon>Dikarya</taxon>
        <taxon>Ascomycota</taxon>
        <taxon>Pezizomycotina</taxon>
        <taxon>Sordariomycetes</taxon>
        <taxon>Sordariomycetidae</taxon>
        <taxon>Sordariales</taxon>
        <taxon>Podosporaceae</taxon>
        <taxon>Podospora</taxon>
    </lineage>
</organism>
<gene>
    <name evidence="1" type="ORF">QBC35DRAFT_367104</name>
</gene>
<feature type="non-terminal residue" evidence="1">
    <location>
        <position position="199"/>
    </location>
</feature>